<feature type="transmembrane region" description="Helical" evidence="2">
    <location>
        <begin position="215"/>
        <end position="235"/>
    </location>
</feature>
<evidence type="ECO:0000313" key="3">
    <source>
        <dbReference type="EMBL" id="KAA5546891.1"/>
    </source>
</evidence>
<feature type="transmembrane region" description="Helical" evidence="2">
    <location>
        <begin position="101"/>
        <end position="125"/>
    </location>
</feature>
<organism evidence="3 4">
    <name type="scientific">Roseiconus nitratireducens</name>
    <dbReference type="NCBI Taxonomy" id="2605748"/>
    <lineage>
        <taxon>Bacteria</taxon>
        <taxon>Pseudomonadati</taxon>
        <taxon>Planctomycetota</taxon>
        <taxon>Planctomycetia</taxon>
        <taxon>Pirellulales</taxon>
        <taxon>Pirellulaceae</taxon>
        <taxon>Roseiconus</taxon>
    </lineage>
</organism>
<dbReference type="Proteomes" id="UP000324479">
    <property type="component" value="Unassembled WGS sequence"/>
</dbReference>
<feature type="transmembrane region" description="Helical" evidence="2">
    <location>
        <begin position="20"/>
        <end position="40"/>
    </location>
</feature>
<reference evidence="3 4" key="1">
    <citation type="submission" date="2019-08" db="EMBL/GenBank/DDBJ databases">
        <authorList>
            <person name="Dhanesh K."/>
            <person name="Kumar G."/>
            <person name="Sasikala C."/>
            <person name="Venkata Ramana C."/>
        </authorList>
    </citation>
    <scope>NUCLEOTIDE SEQUENCE [LARGE SCALE GENOMIC DNA]</scope>
    <source>
        <strain evidence="3 4">JC645</strain>
    </source>
</reference>
<feature type="compositionally biased region" description="Low complexity" evidence="1">
    <location>
        <begin position="594"/>
        <end position="609"/>
    </location>
</feature>
<feature type="transmembrane region" description="Helical" evidence="2">
    <location>
        <begin position="425"/>
        <end position="445"/>
    </location>
</feature>
<accession>A0A5M6DH89</accession>
<keyword evidence="4" id="KW-1185">Reference proteome</keyword>
<evidence type="ECO:0008006" key="5">
    <source>
        <dbReference type="Google" id="ProtNLM"/>
    </source>
</evidence>
<feature type="transmembrane region" description="Helical" evidence="2">
    <location>
        <begin position="175"/>
        <end position="194"/>
    </location>
</feature>
<dbReference type="AlphaFoldDB" id="A0A5M6DH89"/>
<name>A0A5M6DH89_9BACT</name>
<dbReference type="RefSeq" id="WP_150073998.1">
    <property type="nucleotide sequence ID" value="NZ_VWOX01000001.1"/>
</dbReference>
<feature type="region of interest" description="Disordered" evidence="1">
    <location>
        <begin position="594"/>
        <end position="617"/>
    </location>
</feature>
<feature type="transmembrane region" description="Helical" evidence="2">
    <location>
        <begin position="292"/>
        <end position="311"/>
    </location>
</feature>
<keyword evidence="2" id="KW-0812">Transmembrane</keyword>
<feature type="transmembrane region" description="Helical" evidence="2">
    <location>
        <begin position="52"/>
        <end position="74"/>
    </location>
</feature>
<keyword evidence="2" id="KW-1133">Transmembrane helix</keyword>
<comment type="caution">
    <text evidence="3">The sequence shown here is derived from an EMBL/GenBank/DDBJ whole genome shotgun (WGS) entry which is preliminary data.</text>
</comment>
<gene>
    <name evidence="3" type="ORF">FYK55_00210</name>
</gene>
<keyword evidence="2" id="KW-0472">Membrane</keyword>
<evidence type="ECO:0000256" key="2">
    <source>
        <dbReference type="SAM" id="Phobius"/>
    </source>
</evidence>
<proteinExistence type="predicted"/>
<feature type="transmembrane region" description="Helical" evidence="2">
    <location>
        <begin position="363"/>
        <end position="390"/>
    </location>
</feature>
<dbReference type="EMBL" id="VWOX01000001">
    <property type="protein sequence ID" value="KAA5546891.1"/>
    <property type="molecule type" value="Genomic_DNA"/>
</dbReference>
<feature type="transmembrane region" description="Helical" evidence="2">
    <location>
        <begin position="323"/>
        <end position="343"/>
    </location>
</feature>
<sequence length="823" mass="91074">MMNAKVFQRLAWKDARILAPLPIAVAIAIVVFNLMLLLVVGSSRMDVTARWGIAQSIWILLPMLLAYGAPALLIGGEEESGSLAWLRCLPADWLSVSMSKLVVAAAALGMTWILASIGLMIQWLALSDSQIELLRRSHNLAEPFSLYALMVVAVSLMFLFCSFICAYLFRSPITALLAVMPAIAIVVTSFGWATDRVLGPDRSSPIGLLSDAQRWAMVGLAIITALLIFVINQLAARHRLTGPEVNRIRKLPKRPPANAYHPPRAASWYGSSLSFGRPSKFAAMLWMAVHPIRWPLAILLLLVVVAAVKIFSANEAGIDRPGVFLAVSLISTSLLTIGSITFYSDSVRQRCQYLSDRGISPTLVWWTRLLPTLTATLLALLAIIVVVATIGSTNDSFGRSGLIAAVLFSFAVGQLVSQWSPRPILAFFAAPVFVSLSFFALALLFEFYQKSAWVLLFSVPVLLVGSWHLTPRWMRGDVDRAYVNRFIAYMVAAVLLPYVLILGFRWLTTPPERSQWRNEMFATELASPASDRAPMQILASAEHHVWRESGTSDWTRFDDRLEAELADERALGEHVMISELAGWLRRTWRPLEAPPGSAAPSATSAADSSHSSEEGDTRRDLLALRVLRKWARETRQQAIAGKADFNRLWTIAEAADAIAAPAIQSRLNSEELDAEEILAGDLLPDPTLTQRARRAALIGEWRRYQTDDNLPKRFASMVSTAPTAWWLGVERRRASRFLDQAVELILSRWDSGRDVRSPQTIAALESLLARAYLRNDPRRPTPRLTEPSDGFSAQLVQMATTDQLFNQIRSRISSKQPTGGDGS</sequence>
<evidence type="ECO:0000313" key="4">
    <source>
        <dbReference type="Proteomes" id="UP000324479"/>
    </source>
</evidence>
<feature type="transmembrane region" description="Helical" evidence="2">
    <location>
        <begin position="486"/>
        <end position="507"/>
    </location>
</feature>
<evidence type="ECO:0000256" key="1">
    <source>
        <dbReference type="SAM" id="MobiDB-lite"/>
    </source>
</evidence>
<feature type="transmembrane region" description="Helical" evidence="2">
    <location>
        <begin position="146"/>
        <end position="169"/>
    </location>
</feature>
<feature type="transmembrane region" description="Helical" evidence="2">
    <location>
        <begin position="452"/>
        <end position="470"/>
    </location>
</feature>
<protein>
    <recommendedName>
        <fullName evidence="5">ABC-2 family transporter protein</fullName>
    </recommendedName>
</protein>